<proteinExistence type="predicted"/>
<organism evidence="1">
    <name type="scientific">plant metagenome</name>
    <dbReference type="NCBI Taxonomy" id="1297885"/>
    <lineage>
        <taxon>unclassified sequences</taxon>
        <taxon>metagenomes</taxon>
        <taxon>organismal metagenomes</taxon>
    </lineage>
</organism>
<evidence type="ECO:0000313" key="1">
    <source>
        <dbReference type="EMBL" id="VFR55277.1"/>
    </source>
</evidence>
<accession>A0A484S0S6</accession>
<dbReference type="AlphaFoldDB" id="A0A484S0S6"/>
<gene>
    <name evidence="1" type="ORF">BRI6_2870</name>
</gene>
<protein>
    <submittedName>
        <fullName evidence="1">Uncharacterized protein</fullName>
    </submittedName>
</protein>
<reference evidence="1" key="1">
    <citation type="submission" date="2019-03" db="EMBL/GenBank/DDBJ databases">
        <authorList>
            <person name="Danneels B."/>
        </authorList>
    </citation>
    <scope>NUCLEOTIDE SEQUENCE</scope>
</reference>
<dbReference type="EMBL" id="CAADII010000043">
    <property type="protein sequence ID" value="VFR55277.1"/>
    <property type="molecule type" value="Genomic_DNA"/>
</dbReference>
<name>A0A484S0S6_9ZZZZ</name>
<sequence>MAEHFDRWSVLADSAMQARCNIESADSVAFTLIQHGSIEHVNWDGGSPESALHLSHRLRRVTHLHAYNQAQEKEFKRWVFTDACVRRGVAVSYFKPGIVLDHRDVRPGTKILFVGHPLCEPLHIAVLTHLREQLDFIAYYKPHPLAPMTSRVVGQQWQLIDEPDHFPAVDMLISYPSTLAVEYETVGVRSLLHPLDFPVDKARVLATALCHRLAGEERSGDQIPFQS</sequence>